<dbReference type="Gene3D" id="3.90.1410.10">
    <property type="entry name" value="set domain protein methyltransferase, domain 1"/>
    <property type="match status" value="1"/>
</dbReference>
<keyword evidence="4" id="KW-1185">Reference proteome</keyword>
<feature type="domain" description="SET" evidence="2">
    <location>
        <begin position="29"/>
        <end position="254"/>
    </location>
</feature>
<protein>
    <submittedName>
        <fullName evidence="3">G2521 protein</fullName>
    </submittedName>
</protein>
<dbReference type="Proteomes" id="UP001497392">
    <property type="component" value="Unassembled WGS sequence"/>
</dbReference>
<name>A0ABP1FKK9_9CHLO</name>
<reference evidence="3 4" key="1">
    <citation type="submission" date="2024-06" db="EMBL/GenBank/DDBJ databases">
        <authorList>
            <person name="Kraege A."/>
            <person name="Thomma B."/>
        </authorList>
    </citation>
    <scope>NUCLEOTIDE SEQUENCE [LARGE SCALE GENOMIC DNA]</scope>
</reference>
<comment type="caution">
    <text evidence="3">The sequence shown here is derived from an EMBL/GenBank/DDBJ whole genome shotgun (WGS) entry which is preliminary data.</text>
</comment>
<feature type="compositionally biased region" description="Low complexity" evidence="1">
    <location>
        <begin position="507"/>
        <end position="523"/>
    </location>
</feature>
<dbReference type="InterPro" id="IPR001214">
    <property type="entry name" value="SET_dom"/>
</dbReference>
<gene>
    <name evidence="3" type="primary">g2521</name>
    <name evidence="3" type="ORF">VP750_LOCUS2152</name>
</gene>
<dbReference type="PANTHER" id="PTHR13271">
    <property type="entry name" value="UNCHARACTERIZED PUTATIVE METHYLTRANSFERASE"/>
    <property type="match status" value="1"/>
</dbReference>
<dbReference type="PANTHER" id="PTHR13271:SF151">
    <property type="entry name" value="SET DOMAIN-CONTAINING PROTEIN 4"/>
    <property type="match status" value="1"/>
</dbReference>
<evidence type="ECO:0000259" key="2">
    <source>
        <dbReference type="PROSITE" id="PS50280"/>
    </source>
</evidence>
<evidence type="ECO:0000313" key="3">
    <source>
        <dbReference type="EMBL" id="CAL5220493.1"/>
    </source>
</evidence>
<dbReference type="InterPro" id="IPR046341">
    <property type="entry name" value="SET_dom_sf"/>
</dbReference>
<evidence type="ECO:0000313" key="4">
    <source>
        <dbReference type="Proteomes" id="UP001497392"/>
    </source>
</evidence>
<sequence>MTGHTGQIEQAFTNWLIESGVEGINGDTQKVEIYQYGEDGRGLRATTDIEDGDVICSIPLDLVLAHKSDDEEFTTQLGENLDEFTALAVKLLRERAQQERSPIHPHIQVLPTSVPSLYGGFPESCREELQGFVSDPDWEESRNRTAFEYAKIAQSPLMTGLTEDDFRWAYSVVSSRAFAGAFEAQDGAKVVWKFCAPLLDMLDHGGLCQLPGEEPVRRDNVRWGMQDVGSSTCRVQAIATQSVPKGQRLLLRYIDGFPSTHYLLHYGFVPVLDPYVEVDLFPHMFGAVNWTIARLHPEKDGMGEKERQQLAAEAHKAAREAGLKDIMAANESGGVTRDSLRKANPLAVKLKTGYPNLDHRFVEAISVLSQPLQGSARDKVKLVDLIVLERIGELLTQPGRTTLDADLQVLARHAAPADRNLYAKCLQSYRAKASALRRLQRPASRFVQDYECPISVAEEQGHLSTCKLQAMQLRADQKMVFLDNLVLATERTSESSKTPPKRKARGKAGSDSGAAKGFGAGAVKAKRKQ</sequence>
<evidence type="ECO:0000256" key="1">
    <source>
        <dbReference type="SAM" id="MobiDB-lite"/>
    </source>
</evidence>
<dbReference type="InterPro" id="IPR050600">
    <property type="entry name" value="SETD3_SETD6_MTase"/>
</dbReference>
<feature type="region of interest" description="Disordered" evidence="1">
    <location>
        <begin position="490"/>
        <end position="529"/>
    </location>
</feature>
<organism evidence="3 4">
    <name type="scientific">Coccomyxa viridis</name>
    <dbReference type="NCBI Taxonomy" id="1274662"/>
    <lineage>
        <taxon>Eukaryota</taxon>
        <taxon>Viridiplantae</taxon>
        <taxon>Chlorophyta</taxon>
        <taxon>core chlorophytes</taxon>
        <taxon>Trebouxiophyceae</taxon>
        <taxon>Trebouxiophyceae incertae sedis</taxon>
        <taxon>Coccomyxaceae</taxon>
        <taxon>Coccomyxa</taxon>
    </lineage>
</organism>
<dbReference type="PROSITE" id="PS50280">
    <property type="entry name" value="SET"/>
    <property type="match status" value="1"/>
</dbReference>
<dbReference type="SUPFAM" id="SSF82199">
    <property type="entry name" value="SET domain"/>
    <property type="match status" value="1"/>
</dbReference>
<proteinExistence type="predicted"/>
<accession>A0ABP1FKK9</accession>
<dbReference type="CDD" id="cd10527">
    <property type="entry name" value="SET_LSMT"/>
    <property type="match status" value="1"/>
</dbReference>
<dbReference type="EMBL" id="CAXHTA020000004">
    <property type="protein sequence ID" value="CAL5220493.1"/>
    <property type="molecule type" value="Genomic_DNA"/>
</dbReference>